<protein>
    <submittedName>
        <fullName evidence="10">Unannotated protein</fullName>
    </submittedName>
</protein>
<dbReference type="GO" id="GO:0005737">
    <property type="term" value="C:cytoplasm"/>
    <property type="evidence" value="ECO:0007669"/>
    <property type="project" value="UniProtKB-SubCell"/>
</dbReference>
<dbReference type="EMBL" id="CAFABA010000002">
    <property type="protein sequence ID" value="CAB4812186.1"/>
    <property type="molecule type" value="Genomic_DNA"/>
</dbReference>
<evidence type="ECO:0000256" key="8">
    <source>
        <dbReference type="ARBA" id="ARBA00038091"/>
    </source>
</evidence>
<feature type="domain" description="PUA" evidence="9">
    <location>
        <begin position="15"/>
        <end position="100"/>
    </location>
</feature>
<evidence type="ECO:0000256" key="2">
    <source>
        <dbReference type="ARBA" id="ARBA00022490"/>
    </source>
</evidence>
<evidence type="ECO:0000313" key="10">
    <source>
        <dbReference type="EMBL" id="CAB4730167.1"/>
    </source>
</evidence>
<keyword evidence="6" id="KW-0949">S-adenosyl-L-methionine</keyword>
<dbReference type="EMBL" id="CAFBOS010000001">
    <property type="protein sequence ID" value="CAB4975140.1"/>
    <property type="molecule type" value="Genomic_DNA"/>
</dbReference>
<dbReference type="GO" id="GO:0032259">
    <property type="term" value="P:methylation"/>
    <property type="evidence" value="ECO:0007669"/>
    <property type="project" value="UniProtKB-KW"/>
</dbReference>
<dbReference type="GO" id="GO:0006364">
    <property type="term" value="P:rRNA processing"/>
    <property type="evidence" value="ECO:0007669"/>
    <property type="project" value="UniProtKB-KW"/>
</dbReference>
<evidence type="ECO:0000313" key="12">
    <source>
        <dbReference type="EMBL" id="CAB4914087.1"/>
    </source>
</evidence>
<dbReference type="Pfam" id="PF10672">
    <property type="entry name" value="Methyltrans_SAM"/>
    <property type="match status" value="1"/>
</dbReference>
<reference evidence="10" key="1">
    <citation type="submission" date="2020-05" db="EMBL/GenBank/DDBJ databases">
        <authorList>
            <person name="Chiriac C."/>
            <person name="Salcher M."/>
            <person name="Ghai R."/>
            <person name="Kavagutti S V."/>
        </authorList>
    </citation>
    <scope>NUCLEOTIDE SEQUENCE</scope>
</reference>
<sequence>MSLPVSLPSPNERRVALRVTKDAQRQVRGGHPWVFPASITSLSHEGAAGDLAVLFDEDRKFLAIGLYDPSSPLRVRVLHHGRPIAIDDAFWATRIDGALTRRVALASSVETDAYRCIHGENDALPGFVLDRYDSTYVIKLDTHAWFPHLAAIVPLIVERTGAERVVLRLSRAQHDAGEAIGLYDGDVLWGEAPPPLVLFRENGLTFDADVIRGQKTGHFLDQRDNRSRVRDLASGATVLDVFSCTGGFTVHAAAGGARSVHSVDLSPHALDGVKRNLAYNRDLPAVAKCATRISAGDAFSVMRGIAASGERFGLVVIDPPSFASKQADIAGAIAAYRKLTALGVRLTEPGGVLVQSSCSSRVTSDAFYAAVHEAALDAGRPLDEIERTGHAIDHPVGFAQGAYLKTLFALVP</sequence>
<dbReference type="PROSITE" id="PS50890">
    <property type="entry name" value="PUA"/>
    <property type="match status" value="1"/>
</dbReference>
<evidence type="ECO:0000256" key="7">
    <source>
        <dbReference type="ARBA" id="ARBA00022884"/>
    </source>
</evidence>
<dbReference type="PANTHER" id="PTHR42873">
    <property type="entry name" value="RIBOSOMAL RNA LARGE SUBUNIT METHYLTRANSFERASE"/>
    <property type="match status" value="1"/>
</dbReference>
<dbReference type="CDD" id="cd21153">
    <property type="entry name" value="PUA_RlmI"/>
    <property type="match status" value="1"/>
</dbReference>
<dbReference type="Gene3D" id="3.40.50.150">
    <property type="entry name" value="Vaccinia Virus protein VP39"/>
    <property type="match status" value="1"/>
</dbReference>
<dbReference type="SUPFAM" id="SSF88697">
    <property type="entry name" value="PUA domain-like"/>
    <property type="match status" value="1"/>
</dbReference>
<dbReference type="InterPro" id="IPR002478">
    <property type="entry name" value="PUA"/>
</dbReference>
<dbReference type="Pfam" id="PF17785">
    <property type="entry name" value="PUA_3"/>
    <property type="match status" value="1"/>
</dbReference>
<dbReference type="GO" id="GO:0003723">
    <property type="term" value="F:RNA binding"/>
    <property type="evidence" value="ECO:0007669"/>
    <property type="project" value="UniProtKB-KW"/>
</dbReference>
<dbReference type="CDD" id="cd02440">
    <property type="entry name" value="AdoMet_MTases"/>
    <property type="match status" value="1"/>
</dbReference>
<dbReference type="InterPro" id="IPR015947">
    <property type="entry name" value="PUA-like_sf"/>
</dbReference>
<evidence type="ECO:0000256" key="3">
    <source>
        <dbReference type="ARBA" id="ARBA00022552"/>
    </source>
</evidence>
<evidence type="ECO:0000256" key="6">
    <source>
        <dbReference type="ARBA" id="ARBA00022691"/>
    </source>
</evidence>
<dbReference type="InterPro" id="IPR029063">
    <property type="entry name" value="SAM-dependent_MTases_sf"/>
</dbReference>
<keyword evidence="4" id="KW-0489">Methyltransferase</keyword>
<proteinExistence type="inferred from homology"/>
<evidence type="ECO:0000259" key="9">
    <source>
        <dbReference type="SMART" id="SM00359"/>
    </source>
</evidence>
<dbReference type="SMART" id="SM00359">
    <property type="entry name" value="PUA"/>
    <property type="match status" value="1"/>
</dbReference>
<evidence type="ECO:0000256" key="1">
    <source>
        <dbReference type="ARBA" id="ARBA00004496"/>
    </source>
</evidence>
<comment type="similarity">
    <text evidence="8">Belongs to the methyltransferase superfamily. RlmI family.</text>
</comment>
<evidence type="ECO:0000313" key="11">
    <source>
        <dbReference type="EMBL" id="CAB4812186.1"/>
    </source>
</evidence>
<gene>
    <name evidence="10" type="ORF">UFOPK2754_00421</name>
    <name evidence="11" type="ORF">UFOPK3139_00062</name>
    <name evidence="12" type="ORF">UFOPK3543_01700</name>
    <name evidence="13" type="ORF">UFOPK3967_00007</name>
</gene>
<dbReference type="SUPFAM" id="SSF53335">
    <property type="entry name" value="S-adenosyl-L-methionine-dependent methyltransferases"/>
    <property type="match status" value="1"/>
</dbReference>
<dbReference type="GO" id="GO:0008168">
    <property type="term" value="F:methyltransferase activity"/>
    <property type="evidence" value="ECO:0007669"/>
    <property type="project" value="UniProtKB-KW"/>
</dbReference>
<name>A0A6J6S6J1_9ZZZZ</name>
<keyword evidence="2" id="KW-0963">Cytoplasm</keyword>
<evidence type="ECO:0000313" key="13">
    <source>
        <dbReference type="EMBL" id="CAB4975140.1"/>
    </source>
</evidence>
<dbReference type="PANTHER" id="PTHR42873:SF1">
    <property type="entry name" value="S-ADENOSYLMETHIONINE-DEPENDENT METHYLTRANSFERASE DOMAIN-CONTAINING PROTEIN"/>
    <property type="match status" value="1"/>
</dbReference>
<comment type="subcellular location">
    <subcellularLocation>
        <location evidence="1">Cytoplasm</location>
    </subcellularLocation>
</comment>
<dbReference type="Gene3D" id="2.30.130.10">
    <property type="entry name" value="PUA domain"/>
    <property type="match status" value="1"/>
</dbReference>
<dbReference type="AlphaFoldDB" id="A0A6J6S6J1"/>
<evidence type="ECO:0000256" key="4">
    <source>
        <dbReference type="ARBA" id="ARBA00022603"/>
    </source>
</evidence>
<dbReference type="EMBL" id="CAEZYR010000009">
    <property type="protein sequence ID" value="CAB4730167.1"/>
    <property type="molecule type" value="Genomic_DNA"/>
</dbReference>
<dbReference type="Gene3D" id="3.30.750.80">
    <property type="entry name" value="RNA methyltransferase domain (HRMD) like"/>
    <property type="match status" value="1"/>
</dbReference>
<dbReference type="InterPro" id="IPR041532">
    <property type="entry name" value="RlmI-like_PUA"/>
</dbReference>
<dbReference type="InterPro" id="IPR019614">
    <property type="entry name" value="SAM-dep_methyl-trfase"/>
</dbReference>
<accession>A0A6J6S6J1</accession>
<organism evidence="10">
    <name type="scientific">freshwater metagenome</name>
    <dbReference type="NCBI Taxonomy" id="449393"/>
    <lineage>
        <taxon>unclassified sequences</taxon>
        <taxon>metagenomes</taxon>
        <taxon>ecological metagenomes</taxon>
    </lineage>
</organism>
<keyword evidence="3" id="KW-0698">rRNA processing</keyword>
<dbReference type="EMBL" id="CAFBMH010000063">
    <property type="protein sequence ID" value="CAB4914087.1"/>
    <property type="molecule type" value="Genomic_DNA"/>
</dbReference>
<dbReference type="CDD" id="cd11572">
    <property type="entry name" value="RlmI_M_like"/>
    <property type="match status" value="1"/>
</dbReference>
<keyword evidence="5" id="KW-0808">Transferase</keyword>
<keyword evidence="7" id="KW-0694">RNA-binding</keyword>
<evidence type="ECO:0000256" key="5">
    <source>
        <dbReference type="ARBA" id="ARBA00022679"/>
    </source>
</evidence>
<dbReference type="InterPro" id="IPR036974">
    <property type="entry name" value="PUA_sf"/>
</dbReference>